<reference evidence="1 2" key="1">
    <citation type="submission" date="2017-11" db="EMBL/GenBank/DDBJ databases">
        <title>De novo assembly and phasing of dikaryotic genomes from two isolates of Puccinia coronata f. sp. avenae, the causal agent of oat crown rust.</title>
        <authorList>
            <person name="Miller M.E."/>
            <person name="Zhang Y."/>
            <person name="Omidvar V."/>
            <person name="Sperschneider J."/>
            <person name="Schwessinger B."/>
            <person name="Raley C."/>
            <person name="Palmer J.M."/>
            <person name="Garnica D."/>
            <person name="Upadhyaya N."/>
            <person name="Rathjen J."/>
            <person name="Taylor J.M."/>
            <person name="Park R.F."/>
            <person name="Dodds P.N."/>
            <person name="Hirsch C.D."/>
            <person name="Kianian S.F."/>
            <person name="Figueroa M."/>
        </authorList>
    </citation>
    <scope>NUCLEOTIDE SEQUENCE [LARGE SCALE GENOMIC DNA]</scope>
    <source>
        <strain evidence="1">12SD80</strain>
    </source>
</reference>
<name>A0A2N5TJA1_9BASI</name>
<dbReference type="EMBL" id="PGCI01000528">
    <property type="protein sequence ID" value="PLW25571.1"/>
    <property type="molecule type" value="Genomic_DNA"/>
</dbReference>
<dbReference type="Proteomes" id="UP000235392">
    <property type="component" value="Unassembled WGS sequence"/>
</dbReference>
<comment type="caution">
    <text evidence="1">The sequence shown here is derived from an EMBL/GenBank/DDBJ whole genome shotgun (WGS) entry which is preliminary data.</text>
</comment>
<accession>A0A2N5TJA1</accession>
<evidence type="ECO:0000313" key="2">
    <source>
        <dbReference type="Proteomes" id="UP000235392"/>
    </source>
</evidence>
<dbReference type="AlphaFoldDB" id="A0A2N5TJA1"/>
<protein>
    <submittedName>
        <fullName evidence="1">Uncharacterized protein</fullName>
    </submittedName>
</protein>
<proteinExistence type="predicted"/>
<organism evidence="1 2">
    <name type="scientific">Puccinia coronata f. sp. avenae</name>
    <dbReference type="NCBI Taxonomy" id="200324"/>
    <lineage>
        <taxon>Eukaryota</taxon>
        <taxon>Fungi</taxon>
        <taxon>Dikarya</taxon>
        <taxon>Basidiomycota</taxon>
        <taxon>Pucciniomycotina</taxon>
        <taxon>Pucciniomycetes</taxon>
        <taxon>Pucciniales</taxon>
        <taxon>Pucciniaceae</taxon>
        <taxon>Puccinia</taxon>
    </lineage>
</organism>
<gene>
    <name evidence="1" type="ORF">PCASD_26640</name>
</gene>
<evidence type="ECO:0000313" key="1">
    <source>
        <dbReference type="EMBL" id="PLW25571.1"/>
    </source>
</evidence>
<sequence>MGKLLKHQQSHVRTLSKEFQIQGIGEAEDADSLMQEIRNEIALDAYGHGGHDQATVSIP</sequence>